<dbReference type="Proteomes" id="UP000220005">
    <property type="component" value="Unassembled WGS sequence"/>
</dbReference>
<evidence type="ECO:0000313" key="2">
    <source>
        <dbReference type="EMBL" id="PDX80187.1"/>
    </source>
</evidence>
<feature type="compositionally biased region" description="Basic residues" evidence="1">
    <location>
        <begin position="1"/>
        <end position="11"/>
    </location>
</feature>
<evidence type="ECO:0000313" key="3">
    <source>
        <dbReference type="Proteomes" id="UP000220005"/>
    </source>
</evidence>
<sequence length="202" mass="21823">MPTKNSPRRRAPSAGTSGGVSAKPVCFPVEVPKPAQTAPEGCRVITLAVDKDAARLMLLPDDAAVRKLLDDAYGPAGWCMRRYYAGSQLWCQVGVYSPDTGEYVYKDAAAMSIPANNPAKMQEITSFLAAAALWGAGSDVLDVSKMLLKTAQVPIVESADKKRWMLGTALRVDRFARDDTGRITMVQFATAEGKKILWPEAT</sequence>
<name>A0A2A7AM00_9FIRM</name>
<dbReference type="EMBL" id="NMTY01000032">
    <property type="protein sequence ID" value="PDX80187.1"/>
    <property type="molecule type" value="Genomic_DNA"/>
</dbReference>
<protein>
    <submittedName>
        <fullName evidence="2">Uncharacterized protein</fullName>
    </submittedName>
</protein>
<gene>
    <name evidence="2" type="ORF">CGS58_13275</name>
</gene>
<reference evidence="2 3" key="1">
    <citation type="journal article" date="2017" name="Front. Microbiol.">
        <title>New Insights into the Diversity of the Genus Faecalibacterium.</title>
        <authorList>
            <person name="Benevides L."/>
            <person name="Burman S."/>
            <person name="Martin R."/>
            <person name="Robert V."/>
            <person name="Thomas M."/>
            <person name="Miquel S."/>
            <person name="Chain F."/>
            <person name="Sokol H."/>
            <person name="Bermudez-Humaran L.G."/>
            <person name="Morrison M."/>
            <person name="Langella P."/>
            <person name="Azevedo V.A."/>
            <person name="Chatel J.M."/>
            <person name="Soares S."/>
        </authorList>
    </citation>
    <scope>NUCLEOTIDE SEQUENCE [LARGE SCALE GENOMIC DNA]</scope>
    <source>
        <strain evidence="2 3">CNCM I 4575</strain>
    </source>
</reference>
<accession>A0A2A7AM00</accession>
<proteinExistence type="predicted"/>
<feature type="region of interest" description="Disordered" evidence="1">
    <location>
        <begin position="1"/>
        <end position="20"/>
    </location>
</feature>
<comment type="caution">
    <text evidence="2">The sequence shown here is derived from an EMBL/GenBank/DDBJ whole genome shotgun (WGS) entry which is preliminary data.</text>
</comment>
<evidence type="ECO:0000256" key="1">
    <source>
        <dbReference type="SAM" id="MobiDB-lite"/>
    </source>
</evidence>
<organism evidence="2 3">
    <name type="scientific">Faecalibacterium prausnitzii</name>
    <dbReference type="NCBI Taxonomy" id="853"/>
    <lineage>
        <taxon>Bacteria</taxon>
        <taxon>Bacillati</taxon>
        <taxon>Bacillota</taxon>
        <taxon>Clostridia</taxon>
        <taxon>Eubacteriales</taxon>
        <taxon>Oscillospiraceae</taxon>
        <taxon>Faecalibacterium</taxon>
    </lineage>
</organism>
<dbReference type="AlphaFoldDB" id="A0A2A7AM00"/>